<dbReference type="GO" id="GO:0004343">
    <property type="term" value="F:glucosamine 6-phosphate N-acetyltransferase activity"/>
    <property type="evidence" value="ECO:0007669"/>
    <property type="project" value="UniProtKB-UniRule"/>
</dbReference>
<keyword evidence="4 6" id="KW-0012">Acyltransferase</keyword>
<evidence type="ECO:0000256" key="4">
    <source>
        <dbReference type="ARBA" id="ARBA00023315"/>
    </source>
</evidence>
<dbReference type="EC" id="2.3.1.4" evidence="6"/>
<dbReference type="Gene3D" id="3.40.630.30">
    <property type="match status" value="1"/>
</dbReference>
<dbReference type="VEuPathDB" id="TriTrypDB:TM35_000241080"/>
<dbReference type="GO" id="GO:0006048">
    <property type="term" value="P:UDP-N-acetylglucosamine biosynthetic process"/>
    <property type="evidence" value="ECO:0007669"/>
    <property type="project" value="UniProtKB-UniRule"/>
</dbReference>
<dbReference type="PANTHER" id="PTHR13355:SF11">
    <property type="entry name" value="GLUCOSAMINE 6-PHOSPHATE N-ACETYLTRANSFERASE"/>
    <property type="match status" value="1"/>
</dbReference>
<evidence type="ECO:0000256" key="1">
    <source>
        <dbReference type="ARBA" id="ARBA00004832"/>
    </source>
</evidence>
<evidence type="ECO:0000256" key="6">
    <source>
        <dbReference type="RuleBase" id="RU365086"/>
    </source>
</evidence>
<dbReference type="CDD" id="cd04301">
    <property type="entry name" value="NAT_SF"/>
    <property type="match status" value="1"/>
</dbReference>
<comment type="similarity">
    <text evidence="2 6">Belongs to the acetyltransferase family. GNA1 subfamily.</text>
</comment>
<proteinExistence type="inferred from homology"/>
<dbReference type="STRING" id="67003.A0A1X0NQZ8"/>
<protein>
    <recommendedName>
        <fullName evidence="6">Glucosamine 6-phosphate N-acetyltransferase</fullName>
        <ecNumber evidence="6">2.3.1.4</ecNumber>
    </recommendedName>
</protein>
<dbReference type="InterPro" id="IPR000182">
    <property type="entry name" value="GNAT_dom"/>
</dbReference>
<keyword evidence="3 6" id="KW-0808">Transferase</keyword>
<dbReference type="InterPro" id="IPR039143">
    <property type="entry name" value="GNPNAT1-like"/>
</dbReference>
<dbReference type="SUPFAM" id="SSF55729">
    <property type="entry name" value="Acyl-CoA N-acyltransferases (Nat)"/>
    <property type="match status" value="1"/>
</dbReference>
<dbReference type="RefSeq" id="XP_028881024.1">
    <property type="nucleotide sequence ID" value="XM_029027520.1"/>
</dbReference>
<comment type="catalytic activity">
    <reaction evidence="5 6">
        <text>D-glucosamine 6-phosphate + acetyl-CoA = N-acetyl-D-glucosamine 6-phosphate + CoA + H(+)</text>
        <dbReference type="Rhea" id="RHEA:10292"/>
        <dbReference type="ChEBI" id="CHEBI:15378"/>
        <dbReference type="ChEBI" id="CHEBI:57287"/>
        <dbReference type="ChEBI" id="CHEBI:57288"/>
        <dbReference type="ChEBI" id="CHEBI:57513"/>
        <dbReference type="ChEBI" id="CHEBI:58725"/>
        <dbReference type="EC" id="2.3.1.4"/>
    </reaction>
</comment>
<evidence type="ECO:0000256" key="5">
    <source>
        <dbReference type="ARBA" id="ARBA00048964"/>
    </source>
</evidence>
<keyword evidence="9" id="KW-1185">Reference proteome</keyword>
<dbReference type="GeneID" id="39987300"/>
<dbReference type="PANTHER" id="PTHR13355">
    <property type="entry name" value="GLUCOSAMINE 6-PHOSPHATE N-ACETYLTRANSFERASE"/>
    <property type="match status" value="1"/>
</dbReference>
<evidence type="ECO:0000256" key="3">
    <source>
        <dbReference type="ARBA" id="ARBA00022679"/>
    </source>
</evidence>
<dbReference type="OrthoDB" id="10039976at2759"/>
<evidence type="ECO:0000313" key="8">
    <source>
        <dbReference type="EMBL" id="ORC86958.1"/>
    </source>
</evidence>
<feature type="domain" description="N-acetyltransferase" evidence="7">
    <location>
        <begin position="8"/>
        <end position="148"/>
    </location>
</feature>
<dbReference type="InterPro" id="IPR016181">
    <property type="entry name" value="Acyl_CoA_acyltransferase"/>
</dbReference>
<dbReference type="Proteomes" id="UP000192257">
    <property type="component" value="Unassembled WGS sequence"/>
</dbReference>
<dbReference type="Pfam" id="PF00583">
    <property type="entry name" value="Acetyltransf_1"/>
    <property type="match status" value="1"/>
</dbReference>
<dbReference type="UniPathway" id="UPA00113">
    <property type="reaction ID" value="UER00529"/>
</dbReference>
<organism evidence="8 9">
    <name type="scientific">Trypanosoma theileri</name>
    <dbReference type="NCBI Taxonomy" id="67003"/>
    <lineage>
        <taxon>Eukaryota</taxon>
        <taxon>Discoba</taxon>
        <taxon>Euglenozoa</taxon>
        <taxon>Kinetoplastea</taxon>
        <taxon>Metakinetoplastina</taxon>
        <taxon>Trypanosomatida</taxon>
        <taxon>Trypanosomatidae</taxon>
        <taxon>Trypanosoma</taxon>
    </lineage>
</organism>
<evidence type="ECO:0000256" key="2">
    <source>
        <dbReference type="ARBA" id="ARBA00006048"/>
    </source>
</evidence>
<reference evidence="8 9" key="1">
    <citation type="submission" date="2017-03" db="EMBL/GenBank/DDBJ databases">
        <title>An alternative strategy for trypanosome survival in the mammalian bloodstream revealed through genome and transcriptome analysis of the ubiquitous bovine parasite Trypanosoma (Megatrypanum) theileri.</title>
        <authorList>
            <person name="Kelly S."/>
            <person name="Ivens A."/>
            <person name="Mott A."/>
            <person name="O'Neill E."/>
            <person name="Emms D."/>
            <person name="Macleod O."/>
            <person name="Voorheis P."/>
            <person name="Matthews J."/>
            <person name="Matthews K."/>
            <person name="Carrington M."/>
        </authorList>
    </citation>
    <scope>NUCLEOTIDE SEQUENCE [LARGE SCALE GENOMIC DNA]</scope>
    <source>
        <strain evidence="8">Edinburgh</strain>
    </source>
</reference>
<comment type="pathway">
    <text evidence="1 6">Nucleotide-sugar biosynthesis; UDP-N-acetyl-alpha-D-glucosamine biosynthesis; N-acetyl-alpha-D-glucosamine 1-phosphate from alpha-D-glucosamine 6-phosphate (route I): step 1/2.</text>
</comment>
<accession>A0A1X0NQZ8</accession>
<dbReference type="FunFam" id="3.40.630.30:FF:000105">
    <property type="entry name" value="Glucosamine 6-phosphate N-acetyltransferase"/>
    <property type="match status" value="1"/>
</dbReference>
<gene>
    <name evidence="8" type="ORF">TM35_000241080</name>
</gene>
<dbReference type="EMBL" id="NBCO01000024">
    <property type="protein sequence ID" value="ORC86958.1"/>
    <property type="molecule type" value="Genomic_DNA"/>
</dbReference>
<evidence type="ECO:0000313" key="9">
    <source>
        <dbReference type="Proteomes" id="UP000192257"/>
    </source>
</evidence>
<dbReference type="PROSITE" id="PS51186">
    <property type="entry name" value="GNAT"/>
    <property type="match status" value="1"/>
</dbReference>
<comment type="caution">
    <text evidence="8">The sequence shown here is derived from an EMBL/GenBank/DDBJ whole genome shotgun (WGS) entry which is preliminary data.</text>
</comment>
<dbReference type="AlphaFoldDB" id="A0A1X0NQZ8"/>
<evidence type="ECO:0000259" key="7">
    <source>
        <dbReference type="PROSITE" id="PS51186"/>
    </source>
</evidence>
<name>A0A1X0NQZ8_9TRYP</name>
<sequence length="148" mass="16756">MAEEYVDLELREIEQDDVPSLLELLSHLTEAPELSSSSMRRIADLRREAGIVTMVFVHKPTRRVVGTASLLVEPKFTRGGRSVGHIEDVVVDPAYRGKKLGKALLKSLCDTARSRGCYKVILDCAEGSIEYYEKLDFRVCERQMRLDL</sequence>